<comment type="caution">
    <text evidence="2">The sequence shown here is derived from an EMBL/GenBank/DDBJ whole genome shotgun (WGS) entry which is preliminary data.</text>
</comment>
<feature type="domain" description="AB hydrolase-1" evidence="1">
    <location>
        <begin position="37"/>
        <end position="262"/>
    </location>
</feature>
<proteinExistence type="predicted"/>
<dbReference type="Gene3D" id="3.40.50.1820">
    <property type="entry name" value="alpha/beta hydrolase"/>
    <property type="match status" value="1"/>
</dbReference>
<accession>A0ABP9ZLJ2</accession>
<evidence type="ECO:0000313" key="3">
    <source>
        <dbReference type="Proteomes" id="UP001486808"/>
    </source>
</evidence>
<dbReference type="Proteomes" id="UP001486808">
    <property type="component" value="Unassembled WGS sequence"/>
</dbReference>
<reference evidence="2 3" key="1">
    <citation type="submission" date="2024-04" db="EMBL/GenBank/DDBJ databases">
        <title>Draft genome sequence of Halopseudomonas sabulinigri NBRC 116187.</title>
        <authorList>
            <person name="Miyakawa T."/>
            <person name="Kusuya Y."/>
            <person name="Miura T."/>
        </authorList>
    </citation>
    <scope>NUCLEOTIDE SEQUENCE [LARGE SCALE GENOMIC DNA]</scope>
    <source>
        <strain evidence="2 3">4NH20-0042</strain>
    </source>
</reference>
<dbReference type="PRINTS" id="PR00412">
    <property type="entry name" value="EPOXHYDRLASE"/>
</dbReference>
<evidence type="ECO:0000259" key="1">
    <source>
        <dbReference type="Pfam" id="PF00561"/>
    </source>
</evidence>
<dbReference type="Pfam" id="PF00561">
    <property type="entry name" value="Abhydrolase_1"/>
    <property type="match status" value="1"/>
</dbReference>
<dbReference type="InterPro" id="IPR000073">
    <property type="entry name" value="AB_hydrolase_1"/>
</dbReference>
<dbReference type="InterPro" id="IPR029058">
    <property type="entry name" value="AB_hydrolase_fold"/>
</dbReference>
<dbReference type="PANTHER" id="PTHR43689">
    <property type="entry name" value="HYDROLASE"/>
    <property type="match status" value="1"/>
</dbReference>
<dbReference type="EMBL" id="BAABWD010000001">
    <property type="protein sequence ID" value="GAA6130336.1"/>
    <property type="molecule type" value="Genomic_DNA"/>
</dbReference>
<evidence type="ECO:0000313" key="2">
    <source>
        <dbReference type="EMBL" id="GAA6130336.1"/>
    </source>
</evidence>
<keyword evidence="3" id="KW-1185">Reference proteome</keyword>
<dbReference type="SUPFAM" id="SSF53474">
    <property type="entry name" value="alpha/beta-Hydrolases"/>
    <property type="match status" value="1"/>
</dbReference>
<keyword evidence="2" id="KW-0378">Hydrolase</keyword>
<dbReference type="RefSeq" id="WP_353386483.1">
    <property type="nucleotide sequence ID" value="NZ_BAABWD010000001.1"/>
</dbReference>
<dbReference type="InterPro" id="IPR000639">
    <property type="entry name" value="Epox_hydrolase-like"/>
</dbReference>
<protein>
    <submittedName>
        <fullName evidence="2">Alpha/beta hydrolase</fullName>
    </submittedName>
</protein>
<gene>
    <name evidence="2" type="ORF">NBRC116187_06960</name>
</gene>
<dbReference type="PANTHER" id="PTHR43689:SF8">
    <property type="entry name" value="ALPHA_BETA-HYDROLASES SUPERFAMILY PROTEIN"/>
    <property type="match status" value="1"/>
</dbReference>
<organism evidence="2 3">
    <name type="scientific">Halopseudomonas sabulinigri</name>
    <dbReference type="NCBI Taxonomy" id="472181"/>
    <lineage>
        <taxon>Bacteria</taxon>
        <taxon>Pseudomonadati</taxon>
        <taxon>Pseudomonadota</taxon>
        <taxon>Gammaproteobacteria</taxon>
        <taxon>Pseudomonadales</taxon>
        <taxon>Pseudomonadaceae</taxon>
        <taxon>Halopseudomonas</taxon>
    </lineage>
</organism>
<name>A0ABP9ZLJ2_9GAMM</name>
<dbReference type="GO" id="GO:0016787">
    <property type="term" value="F:hydrolase activity"/>
    <property type="evidence" value="ECO:0007669"/>
    <property type="project" value="UniProtKB-KW"/>
</dbReference>
<sequence>MNAGNVDSAVQLYAQAPLQSYAVEDASIGVRVFGQGPAVVLIHGYPVHGYTWRKLLPTLAQTFSCYVIDLPGLGDSDWSAQTDFSFEAQARRLCLLFTRLNLNDYAIVAHDTGATLARMVALEQPERITKLAIINTEIPQHRPPWITFYQRCAKLPGSAWMFQTLLRSPAFLRSSMGLGQFYSDSALLREAENIKPYIEPLITSSKRIRGMLGYLMGIQWSVVDGLQSRHRDIQAEVLLLWGEDDKTFPVELAQTMRQQFSGGCALVRIKRASLLPHEEQPDDVLGHLMPFLLSAPQ</sequence>